<dbReference type="AlphaFoldDB" id="A0A8N1S9E7"/>
<dbReference type="GO" id="GO:0007165">
    <property type="term" value="P:signal transduction"/>
    <property type="evidence" value="ECO:0007669"/>
    <property type="project" value="UniProtKB-KW"/>
</dbReference>
<proteinExistence type="predicted"/>
<evidence type="ECO:0000256" key="2">
    <source>
        <dbReference type="ARBA" id="ARBA00022475"/>
    </source>
</evidence>
<protein>
    <submittedName>
        <fullName evidence="12">Uncharacterized protein LOC105432587</fullName>
    </submittedName>
</protein>
<evidence type="ECO:0000256" key="3">
    <source>
        <dbReference type="ARBA" id="ARBA00022606"/>
    </source>
</evidence>
<name>A0A8N1S9E7_9HYME</name>
<keyword evidence="7 10" id="KW-0472">Membrane</keyword>
<keyword evidence="5" id="KW-0552">Olfaction</keyword>
<keyword evidence="4 10" id="KW-0812">Transmembrane</keyword>
<keyword evidence="2" id="KW-1003">Cell membrane</keyword>
<feature type="transmembrane region" description="Helical" evidence="10">
    <location>
        <begin position="288"/>
        <end position="312"/>
    </location>
</feature>
<dbReference type="GO" id="GO:0005886">
    <property type="term" value="C:plasma membrane"/>
    <property type="evidence" value="ECO:0007669"/>
    <property type="project" value="UniProtKB-SubCell"/>
</dbReference>
<feature type="transmembrane region" description="Helical" evidence="10">
    <location>
        <begin position="209"/>
        <end position="236"/>
    </location>
</feature>
<reference evidence="12" key="1">
    <citation type="submission" date="2025-08" db="UniProtKB">
        <authorList>
            <consortium name="RefSeq"/>
        </authorList>
    </citation>
    <scope>IDENTIFICATION</scope>
</reference>
<evidence type="ECO:0000256" key="7">
    <source>
        <dbReference type="ARBA" id="ARBA00023136"/>
    </source>
</evidence>
<organism evidence="11 12">
    <name type="scientific">Pogonomyrmex barbatus</name>
    <name type="common">red harvester ant</name>
    <dbReference type="NCBI Taxonomy" id="144034"/>
    <lineage>
        <taxon>Eukaryota</taxon>
        <taxon>Metazoa</taxon>
        <taxon>Ecdysozoa</taxon>
        <taxon>Arthropoda</taxon>
        <taxon>Hexapoda</taxon>
        <taxon>Insecta</taxon>
        <taxon>Pterygota</taxon>
        <taxon>Neoptera</taxon>
        <taxon>Endopterygota</taxon>
        <taxon>Hymenoptera</taxon>
        <taxon>Apocrita</taxon>
        <taxon>Aculeata</taxon>
        <taxon>Formicoidea</taxon>
        <taxon>Formicidae</taxon>
        <taxon>Myrmicinae</taxon>
        <taxon>Pogonomyrmex</taxon>
    </lineage>
</organism>
<keyword evidence="9" id="KW-0807">Transducer</keyword>
<feature type="transmembrane region" description="Helical" evidence="10">
    <location>
        <begin position="64"/>
        <end position="85"/>
    </location>
</feature>
<dbReference type="InterPro" id="IPR004117">
    <property type="entry name" value="7tm6_olfct_rcpt"/>
</dbReference>
<dbReference type="GeneID" id="105432587"/>
<dbReference type="Pfam" id="PF02949">
    <property type="entry name" value="7tm_6"/>
    <property type="match status" value="1"/>
</dbReference>
<dbReference type="Proteomes" id="UP000504615">
    <property type="component" value="Unplaced"/>
</dbReference>
<dbReference type="RefSeq" id="XP_025075371.1">
    <property type="nucleotide sequence ID" value="XM_025219586.1"/>
</dbReference>
<evidence type="ECO:0000256" key="9">
    <source>
        <dbReference type="ARBA" id="ARBA00023224"/>
    </source>
</evidence>
<comment type="subcellular location">
    <subcellularLocation>
        <location evidence="1">Cell membrane</location>
        <topology evidence="1">Multi-pass membrane protein</topology>
    </subcellularLocation>
</comment>
<evidence type="ECO:0000313" key="11">
    <source>
        <dbReference type="Proteomes" id="UP000504615"/>
    </source>
</evidence>
<dbReference type="OrthoDB" id="6617147at2759"/>
<evidence type="ECO:0000256" key="6">
    <source>
        <dbReference type="ARBA" id="ARBA00022989"/>
    </source>
</evidence>
<evidence type="ECO:0000256" key="10">
    <source>
        <dbReference type="SAM" id="Phobius"/>
    </source>
</evidence>
<evidence type="ECO:0000256" key="1">
    <source>
        <dbReference type="ARBA" id="ARBA00004651"/>
    </source>
</evidence>
<evidence type="ECO:0000256" key="4">
    <source>
        <dbReference type="ARBA" id="ARBA00022692"/>
    </source>
</evidence>
<keyword evidence="11" id="KW-1185">Reference proteome</keyword>
<evidence type="ECO:0000256" key="5">
    <source>
        <dbReference type="ARBA" id="ARBA00022725"/>
    </source>
</evidence>
<accession>A0A8N1S9E7</accession>
<dbReference type="PANTHER" id="PTHR21137:SF35">
    <property type="entry name" value="ODORANT RECEPTOR 19A-RELATED"/>
    <property type="match status" value="1"/>
</dbReference>
<keyword evidence="8" id="KW-0675">Receptor</keyword>
<dbReference type="GO" id="GO:0004984">
    <property type="term" value="F:olfactory receptor activity"/>
    <property type="evidence" value="ECO:0007669"/>
    <property type="project" value="InterPro"/>
</dbReference>
<sequence length="315" mass="35862">MVDRKRENTFVNTLAVGVRTKQNESHVLDFRYAVQISVCLLKPIGAWPLASDETSRLKIVLHKASMVIVTFLLVFMIVPWIILIVKEKWGVFLILRTMCPLIFITTVFARYVLLLWHQDRLKVCIDRMADDWRFAIIAEDRDVMLANARLGRTFGMVSVVFMFSSGALYYALPLTMPKMINEDNVTVRSHPSPCEFLVFDAKVSPVYEIVYFLQLLSGYTAYSTFSGICSLIANFVTHVCGQYDMLISIFEETVDGGKHNSGSIKDRIAIAINRHLRLLRLVSNVSSLFTEICFVEFISASCNICLFGYYIITVC</sequence>
<dbReference type="GO" id="GO:0005549">
    <property type="term" value="F:odorant binding"/>
    <property type="evidence" value="ECO:0007669"/>
    <property type="project" value="InterPro"/>
</dbReference>
<evidence type="ECO:0000313" key="12">
    <source>
        <dbReference type="RefSeq" id="XP_025075371.1"/>
    </source>
</evidence>
<evidence type="ECO:0000256" key="8">
    <source>
        <dbReference type="ARBA" id="ARBA00023170"/>
    </source>
</evidence>
<dbReference type="PANTHER" id="PTHR21137">
    <property type="entry name" value="ODORANT RECEPTOR"/>
    <property type="match status" value="1"/>
</dbReference>
<gene>
    <name evidence="12" type="primary">LOC105432587</name>
</gene>
<keyword evidence="3" id="KW-0716">Sensory transduction</keyword>
<feature type="transmembrane region" description="Helical" evidence="10">
    <location>
        <begin position="154"/>
        <end position="172"/>
    </location>
</feature>
<keyword evidence="6 10" id="KW-1133">Transmembrane helix</keyword>
<feature type="transmembrane region" description="Helical" evidence="10">
    <location>
        <begin position="91"/>
        <end position="113"/>
    </location>
</feature>